<keyword evidence="1" id="KW-1185">Reference proteome</keyword>
<protein>
    <submittedName>
        <fullName evidence="2">Uncharacterized protein LOC111134744 isoform X2</fullName>
    </submittedName>
</protein>
<proteinExistence type="predicted"/>
<reference evidence="2" key="1">
    <citation type="submission" date="2025-08" db="UniProtKB">
        <authorList>
            <consortium name="RefSeq"/>
        </authorList>
    </citation>
    <scope>IDENTIFICATION</scope>
    <source>
        <tissue evidence="2">Whole sample</tissue>
    </source>
</reference>
<dbReference type="AlphaFoldDB" id="A0A8B8EJH7"/>
<evidence type="ECO:0000313" key="2">
    <source>
        <dbReference type="RefSeq" id="XP_022339791.1"/>
    </source>
</evidence>
<gene>
    <name evidence="2" type="primary">LOC111134744</name>
</gene>
<sequence length="90" mass="10273">MYQQNLQHLHPDLRTVFKSMGVLPTGEWKFLFLDNGVQYATIAGITKMLKLCVVCWDTVVEQQGKKHIMAKGVEIFGLMMSTVLVLRSLF</sequence>
<name>A0A8B8EJH7_CRAVI</name>
<evidence type="ECO:0000313" key="1">
    <source>
        <dbReference type="Proteomes" id="UP000694844"/>
    </source>
</evidence>
<dbReference type="RefSeq" id="XP_022339791.1">
    <property type="nucleotide sequence ID" value="XM_022484083.1"/>
</dbReference>
<dbReference type="OrthoDB" id="10066015at2759"/>
<dbReference type="Proteomes" id="UP000694844">
    <property type="component" value="Chromosome 5"/>
</dbReference>
<organism evidence="1 2">
    <name type="scientific">Crassostrea virginica</name>
    <name type="common">Eastern oyster</name>
    <dbReference type="NCBI Taxonomy" id="6565"/>
    <lineage>
        <taxon>Eukaryota</taxon>
        <taxon>Metazoa</taxon>
        <taxon>Spiralia</taxon>
        <taxon>Lophotrochozoa</taxon>
        <taxon>Mollusca</taxon>
        <taxon>Bivalvia</taxon>
        <taxon>Autobranchia</taxon>
        <taxon>Pteriomorphia</taxon>
        <taxon>Ostreida</taxon>
        <taxon>Ostreoidea</taxon>
        <taxon>Ostreidae</taxon>
        <taxon>Crassostrea</taxon>
    </lineage>
</organism>
<dbReference type="GeneID" id="111134744"/>
<accession>A0A8B8EJH7</accession>